<dbReference type="EMBL" id="GBRH01276809">
    <property type="protein sequence ID" value="JAD21086.1"/>
    <property type="molecule type" value="Transcribed_RNA"/>
</dbReference>
<dbReference type="AlphaFoldDB" id="A0A0A8Y400"/>
<name>A0A0A8Y400_ARUDO</name>
<evidence type="ECO:0000313" key="1">
    <source>
        <dbReference type="EMBL" id="JAD21086.1"/>
    </source>
</evidence>
<protein>
    <submittedName>
        <fullName evidence="1">Uncharacterized protein</fullName>
    </submittedName>
</protein>
<reference evidence="1" key="1">
    <citation type="submission" date="2014-09" db="EMBL/GenBank/DDBJ databases">
        <authorList>
            <person name="Magalhaes I.L.F."/>
            <person name="Oliveira U."/>
            <person name="Santos F.R."/>
            <person name="Vidigal T.H.D.A."/>
            <person name="Brescovit A.D."/>
            <person name="Santos A.J."/>
        </authorList>
    </citation>
    <scope>NUCLEOTIDE SEQUENCE</scope>
    <source>
        <tissue evidence="1">Shoot tissue taken approximately 20 cm above the soil surface</tissue>
    </source>
</reference>
<sequence>MSMDAIVFPHAQASRKLHPYAN</sequence>
<accession>A0A0A8Y400</accession>
<organism evidence="1">
    <name type="scientific">Arundo donax</name>
    <name type="common">Giant reed</name>
    <name type="synonym">Donax arundinaceus</name>
    <dbReference type="NCBI Taxonomy" id="35708"/>
    <lineage>
        <taxon>Eukaryota</taxon>
        <taxon>Viridiplantae</taxon>
        <taxon>Streptophyta</taxon>
        <taxon>Embryophyta</taxon>
        <taxon>Tracheophyta</taxon>
        <taxon>Spermatophyta</taxon>
        <taxon>Magnoliopsida</taxon>
        <taxon>Liliopsida</taxon>
        <taxon>Poales</taxon>
        <taxon>Poaceae</taxon>
        <taxon>PACMAD clade</taxon>
        <taxon>Arundinoideae</taxon>
        <taxon>Arundineae</taxon>
        <taxon>Arundo</taxon>
    </lineage>
</organism>
<proteinExistence type="predicted"/>
<reference evidence="1" key="2">
    <citation type="journal article" date="2015" name="Data Brief">
        <title>Shoot transcriptome of the giant reed, Arundo donax.</title>
        <authorList>
            <person name="Barrero R.A."/>
            <person name="Guerrero F.D."/>
            <person name="Moolhuijzen P."/>
            <person name="Goolsby J.A."/>
            <person name="Tidwell J."/>
            <person name="Bellgard S.E."/>
            <person name="Bellgard M.I."/>
        </authorList>
    </citation>
    <scope>NUCLEOTIDE SEQUENCE</scope>
    <source>
        <tissue evidence="1">Shoot tissue taken approximately 20 cm above the soil surface</tissue>
    </source>
</reference>